<protein>
    <submittedName>
        <fullName evidence="1">Uncharacterized protein</fullName>
    </submittedName>
</protein>
<evidence type="ECO:0000313" key="1">
    <source>
        <dbReference type="EMBL" id="KAK6742960.1"/>
    </source>
</evidence>
<sequence length="105" mass="11956">MRSIGCISLVKAVYHESDVMKKSARKSGVRVIDCQSSALATHHLHARIGSKCNSPQILSPHQIPGFLRRFSVCDREEHDPPEEPQPYSYVITVFDVEHAMRRRKT</sequence>
<reference evidence="1 2" key="1">
    <citation type="submission" date="2023-08" db="EMBL/GenBank/DDBJ databases">
        <title>A Necator americanus chromosomal reference genome.</title>
        <authorList>
            <person name="Ilik V."/>
            <person name="Petrzelkova K.J."/>
            <person name="Pardy F."/>
            <person name="Fuh T."/>
            <person name="Niatou-Singa F.S."/>
            <person name="Gouil Q."/>
            <person name="Baker L."/>
            <person name="Ritchie M.E."/>
            <person name="Jex A.R."/>
            <person name="Gazzola D."/>
            <person name="Li H."/>
            <person name="Toshio Fujiwara R."/>
            <person name="Zhan B."/>
            <person name="Aroian R.V."/>
            <person name="Pafco B."/>
            <person name="Schwarz E.M."/>
        </authorList>
    </citation>
    <scope>NUCLEOTIDE SEQUENCE [LARGE SCALE GENOMIC DNA]</scope>
    <source>
        <strain evidence="1 2">Aroian</strain>
        <tissue evidence="1">Whole animal</tissue>
    </source>
</reference>
<organism evidence="1 2">
    <name type="scientific">Necator americanus</name>
    <name type="common">Human hookworm</name>
    <dbReference type="NCBI Taxonomy" id="51031"/>
    <lineage>
        <taxon>Eukaryota</taxon>
        <taxon>Metazoa</taxon>
        <taxon>Ecdysozoa</taxon>
        <taxon>Nematoda</taxon>
        <taxon>Chromadorea</taxon>
        <taxon>Rhabditida</taxon>
        <taxon>Rhabditina</taxon>
        <taxon>Rhabditomorpha</taxon>
        <taxon>Strongyloidea</taxon>
        <taxon>Ancylostomatidae</taxon>
        <taxon>Bunostominae</taxon>
        <taxon>Necator</taxon>
    </lineage>
</organism>
<name>A0ABR1CY36_NECAM</name>
<dbReference type="EMBL" id="JAVFWL010000003">
    <property type="protein sequence ID" value="KAK6742960.1"/>
    <property type="molecule type" value="Genomic_DNA"/>
</dbReference>
<accession>A0ABR1CY36</accession>
<evidence type="ECO:0000313" key="2">
    <source>
        <dbReference type="Proteomes" id="UP001303046"/>
    </source>
</evidence>
<keyword evidence="2" id="KW-1185">Reference proteome</keyword>
<gene>
    <name evidence="1" type="primary">Necator_chrIII.g11077</name>
    <name evidence="1" type="ORF">RB195_010312</name>
</gene>
<dbReference type="Proteomes" id="UP001303046">
    <property type="component" value="Unassembled WGS sequence"/>
</dbReference>
<comment type="caution">
    <text evidence="1">The sequence shown here is derived from an EMBL/GenBank/DDBJ whole genome shotgun (WGS) entry which is preliminary data.</text>
</comment>
<proteinExistence type="predicted"/>